<evidence type="ECO:0008006" key="4">
    <source>
        <dbReference type="Google" id="ProtNLM"/>
    </source>
</evidence>
<sequence>MRSLCLLFLLSLPAFSQSPAQRAPFRNMVLRLTPGHTWKQVASIPLKFNAFHTQGMVKVGATFFMTSVEVTRWPEKYTEPRGRYDRDTGAGKGHVFQFDSLGNLLRDLPIGEGDAYHPGGMDFDGTWLWIPVTEYRPNSFSILYRLQVSTGKVEEVGRYPESIGAVVYDADARTLTGANWGARQFYTWPVRKDGKLRKTEVSPTLLGRENPSFYIDYQDAKYLGNHLMLGSGLAGYTAPNGTFRLGGWEIVDLRDGRPVRQIPLRIWSPSGRPMTNNPATFEATADGFRAFFVPDDDEAARLFIYEVRVP</sequence>
<dbReference type="STRING" id="563176.SAMN04488090_4839"/>
<feature type="signal peptide" evidence="1">
    <location>
        <begin position="1"/>
        <end position="16"/>
    </location>
</feature>
<evidence type="ECO:0000313" key="2">
    <source>
        <dbReference type="EMBL" id="SDN04740.1"/>
    </source>
</evidence>
<dbReference type="Proteomes" id="UP000198901">
    <property type="component" value="Unassembled WGS sequence"/>
</dbReference>
<dbReference type="SUPFAM" id="SSF50969">
    <property type="entry name" value="YVTN repeat-like/Quinoprotein amine dehydrogenase"/>
    <property type="match status" value="1"/>
</dbReference>
<accession>A0A1G9Y6V6</accession>
<keyword evidence="3" id="KW-1185">Reference proteome</keyword>
<gene>
    <name evidence="2" type="ORF">SAMN04488090_4839</name>
</gene>
<organism evidence="2 3">
    <name type="scientific">Siphonobacter aquaeclarae</name>
    <dbReference type="NCBI Taxonomy" id="563176"/>
    <lineage>
        <taxon>Bacteria</taxon>
        <taxon>Pseudomonadati</taxon>
        <taxon>Bacteroidota</taxon>
        <taxon>Cytophagia</taxon>
        <taxon>Cytophagales</taxon>
        <taxon>Cytophagaceae</taxon>
        <taxon>Siphonobacter</taxon>
    </lineage>
</organism>
<evidence type="ECO:0000313" key="3">
    <source>
        <dbReference type="Proteomes" id="UP000198901"/>
    </source>
</evidence>
<dbReference type="EMBL" id="FNGS01000012">
    <property type="protein sequence ID" value="SDN04740.1"/>
    <property type="molecule type" value="Genomic_DNA"/>
</dbReference>
<dbReference type="RefSeq" id="WP_093208837.1">
    <property type="nucleotide sequence ID" value="NZ_FNGS01000012.1"/>
</dbReference>
<keyword evidence="1" id="KW-0732">Signal</keyword>
<dbReference type="OrthoDB" id="7064788at2"/>
<feature type="chain" id="PRO_5011655734" description="Methane oxygenase PmoA" evidence="1">
    <location>
        <begin position="17"/>
        <end position="310"/>
    </location>
</feature>
<dbReference type="Pfam" id="PF20055">
    <property type="entry name" value="DUF6454"/>
    <property type="match status" value="1"/>
</dbReference>
<evidence type="ECO:0000256" key="1">
    <source>
        <dbReference type="SAM" id="SignalP"/>
    </source>
</evidence>
<dbReference type="InterPro" id="IPR011044">
    <property type="entry name" value="Quino_amine_DH_bsu"/>
</dbReference>
<dbReference type="AlphaFoldDB" id="A0A1G9Y6V6"/>
<dbReference type="InterPro" id="IPR046312">
    <property type="entry name" value="DUF6454"/>
</dbReference>
<proteinExistence type="predicted"/>
<protein>
    <recommendedName>
        <fullName evidence="4">Methane oxygenase PmoA</fullName>
    </recommendedName>
</protein>
<reference evidence="2 3" key="1">
    <citation type="submission" date="2016-10" db="EMBL/GenBank/DDBJ databases">
        <authorList>
            <person name="de Groot N.N."/>
        </authorList>
    </citation>
    <scope>NUCLEOTIDE SEQUENCE [LARGE SCALE GENOMIC DNA]</scope>
    <source>
        <strain evidence="2 3">DSM 21668</strain>
    </source>
</reference>
<name>A0A1G9Y6V6_9BACT</name>